<keyword evidence="1" id="KW-0812">Transmembrane</keyword>
<feature type="transmembrane region" description="Helical" evidence="1">
    <location>
        <begin position="26"/>
        <end position="44"/>
    </location>
</feature>
<keyword evidence="1" id="KW-1133">Transmembrane helix</keyword>
<proteinExistence type="predicted"/>
<dbReference type="AlphaFoldDB" id="A0A3A4ZFP3"/>
<comment type="caution">
    <text evidence="2">The sequence shown here is derived from an EMBL/GenBank/DDBJ whole genome shotgun (WGS) entry which is preliminary data.</text>
</comment>
<evidence type="ECO:0000256" key="1">
    <source>
        <dbReference type="SAM" id="Phobius"/>
    </source>
</evidence>
<reference evidence="2 3" key="1">
    <citation type="journal article" date="2017" name="ISME J.">
        <title>Energy and carbon metabolisms in a deep terrestrial subsurface fluid microbial community.</title>
        <authorList>
            <person name="Momper L."/>
            <person name="Jungbluth S.P."/>
            <person name="Lee M.D."/>
            <person name="Amend J.P."/>
        </authorList>
    </citation>
    <scope>NUCLEOTIDE SEQUENCE [LARGE SCALE GENOMIC DNA]</scope>
    <source>
        <strain evidence="2">SURF_46</strain>
    </source>
</reference>
<evidence type="ECO:0000313" key="2">
    <source>
        <dbReference type="EMBL" id="RJR27862.1"/>
    </source>
</evidence>
<gene>
    <name evidence="2" type="ORF">C4561_01070</name>
</gene>
<dbReference type="Proteomes" id="UP000265540">
    <property type="component" value="Unassembled WGS sequence"/>
</dbReference>
<sequence>MAQKSNGDKGVTNAEMISYLRKWIHGLPWFSKVIISMALSYLVFFDPLPGSVDNILVILIGLMAAYFKEQKK</sequence>
<organism evidence="2 3">
    <name type="scientific">candidate division WWE3 bacterium</name>
    <dbReference type="NCBI Taxonomy" id="2053526"/>
    <lineage>
        <taxon>Bacteria</taxon>
        <taxon>Katanobacteria</taxon>
    </lineage>
</organism>
<keyword evidence="1" id="KW-0472">Membrane</keyword>
<accession>A0A3A4ZFP3</accession>
<evidence type="ECO:0000313" key="3">
    <source>
        <dbReference type="Proteomes" id="UP000265540"/>
    </source>
</evidence>
<feature type="transmembrane region" description="Helical" evidence="1">
    <location>
        <begin position="50"/>
        <end position="67"/>
    </location>
</feature>
<dbReference type="EMBL" id="QZJF01000006">
    <property type="protein sequence ID" value="RJR27862.1"/>
    <property type="molecule type" value="Genomic_DNA"/>
</dbReference>
<name>A0A3A4ZFP3_UNCKA</name>
<protein>
    <submittedName>
        <fullName evidence="2">Uncharacterized protein</fullName>
    </submittedName>
</protein>